<protein>
    <submittedName>
        <fullName evidence="1">Uncharacterized protein</fullName>
    </submittedName>
</protein>
<dbReference type="PANTHER" id="PTHR33116:SF70">
    <property type="entry name" value="NON-LTR RETROELEMENT REVERSE TRANSCRIPTASE-LIKE PROTEIN"/>
    <property type="match status" value="1"/>
</dbReference>
<comment type="caution">
    <text evidence="1">The sequence shown here is derived from an EMBL/GenBank/DDBJ whole genome shotgun (WGS) entry which is preliminary data.</text>
</comment>
<reference evidence="1 2" key="1">
    <citation type="journal article" date="2023" name="G3 (Bethesda)">
        <title>A haplotype-resolved chromosome-scale genome for Quercus rubra L. provides insights into the genetics of adaptive traits for red oak species.</title>
        <authorList>
            <person name="Kapoor B."/>
            <person name="Jenkins J."/>
            <person name="Schmutz J."/>
            <person name="Zhebentyayeva T."/>
            <person name="Kuelheim C."/>
            <person name="Coggeshall M."/>
            <person name="Heim C."/>
            <person name="Lasky J.R."/>
            <person name="Leites L."/>
            <person name="Islam-Faridi N."/>
            <person name="Romero-Severson J."/>
            <person name="DeLeo V.L."/>
            <person name="Lucas S.M."/>
            <person name="Lazic D."/>
            <person name="Gailing O."/>
            <person name="Carlson J."/>
            <person name="Staton M."/>
        </authorList>
    </citation>
    <scope>NUCLEOTIDE SEQUENCE [LARGE SCALE GENOMIC DNA]</scope>
    <source>
        <strain evidence="1">Pseudo-F2</strain>
    </source>
</reference>
<dbReference type="Proteomes" id="UP001324115">
    <property type="component" value="Unassembled WGS sequence"/>
</dbReference>
<evidence type="ECO:0000313" key="2">
    <source>
        <dbReference type="Proteomes" id="UP001324115"/>
    </source>
</evidence>
<proteinExistence type="predicted"/>
<dbReference type="EMBL" id="JAXUIC010000219">
    <property type="protein sequence ID" value="KAK4548106.1"/>
    <property type="molecule type" value="Genomic_DNA"/>
</dbReference>
<sequence>MSITKSRVWFSPRTPRRIKEQLAGILGLPTTNRIGTYLGTPIFTTRRTASSYQYLVENISKRIMGWQTKYLSMASRATLIKASITSIPTYAMQTTLLPQKICHHIDKLSRNFL</sequence>
<keyword evidence="2" id="KW-1185">Reference proteome</keyword>
<name>A0AAN7DUM6_QUERU</name>
<dbReference type="AlphaFoldDB" id="A0AAN7DUM6"/>
<evidence type="ECO:0000313" key="1">
    <source>
        <dbReference type="EMBL" id="KAK4548106.1"/>
    </source>
</evidence>
<accession>A0AAN7DUM6</accession>
<gene>
    <name evidence="1" type="ORF">RGQ29_032808</name>
</gene>
<dbReference type="PANTHER" id="PTHR33116">
    <property type="entry name" value="REVERSE TRANSCRIPTASE ZINC-BINDING DOMAIN-CONTAINING PROTEIN-RELATED-RELATED"/>
    <property type="match status" value="1"/>
</dbReference>
<organism evidence="1 2">
    <name type="scientific">Quercus rubra</name>
    <name type="common">Northern red oak</name>
    <name type="synonym">Quercus borealis</name>
    <dbReference type="NCBI Taxonomy" id="3512"/>
    <lineage>
        <taxon>Eukaryota</taxon>
        <taxon>Viridiplantae</taxon>
        <taxon>Streptophyta</taxon>
        <taxon>Embryophyta</taxon>
        <taxon>Tracheophyta</taxon>
        <taxon>Spermatophyta</taxon>
        <taxon>Magnoliopsida</taxon>
        <taxon>eudicotyledons</taxon>
        <taxon>Gunneridae</taxon>
        <taxon>Pentapetalae</taxon>
        <taxon>rosids</taxon>
        <taxon>fabids</taxon>
        <taxon>Fagales</taxon>
        <taxon>Fagaceae</taxon>
        <taxon>Quercus</taxon>
    </lineage>
</organism>